<evidence type="ECO:0000313" key="2">
    <source>
        <dbReference type="Ensembl" id="ENSCMMP00000020297.1"/>
    </source>
</evidence>
<evidence type="ECO:0000256" key="1">
    <source>
        <dbReference type="SAM" id="MobiDB-lite"/>
    </source>
</evidence>
<evidence type="ECO:0000313" key="3">
    <source>
        <dbReference type="Proteomes" id="UP000694556"/>
    </source>
</evidence>
<proteinExistence type="predicted"/>
<sequence length="80" mass="8944">PPLFFFPSSLTLEWQQLRKWGRGRFPSGAIPAPLPPRLPEVHSQQYCVFLPKPRASACPAHGEKPGVDPAQNTSWSNFSM</sequence>
<name>A0A8C3CGC0_CAIMO</name>
<protein>
    <submittedName>
        <fullName evidence="2">Uncharacterized protein</fullName>
    </submittedName>
</protein>
<dbReference type="Proteomes" id="UP000694556">
    <property type="component" value="Chromosome 10"/>
</dbReference>
<organism evidence="2 3">
    <name type="scientific">Cairina moschata</name>
    <name type="common">Muscovy duck</name>
    <dbReference type="NCBI Taxonomy" id="8855"/>
    <lineage>
        <taxon>Eukaryota</taxon>
        <taxon>Metazoa</taxon>
        <taxon>Chordata</taxon>
        <taxon>Craniata</taxon>
        <taxon>Vertebrata</taxon>
        <taxon>Euteleostomi</taxon>
        <taxon>Archelosauria</taxon>
        <taxon>Archosauria</taxon>
        <taxon>Dinosauria</taxon>
        <taxon>Saurischia</taxon>
        <taxon>Theropoda</taxon>
        <taxon>Coelurosauria</taxon>
        <taxon>Aves</taxon>
        <taxon>Neognathae</taxon>
        <taxon>Galloanserae</taxon>
        <taxon>Anseriformes</taxon>
        <taxon>Anatidae</taxon>
        <taxon>Anatinae</taxon>
        <taxon>Cairina</taxon>
    </lineage>
</organism>
<reference evidence="2" key="2">
    <citation type="submission" date="2025-08" db="UniProtKB">
        <authorList>
            <consortium name="Ensembl"/>
        </authorList>
    </citation>
    <scope>IDENTIFICATION</scope>
</reference>
<dbReference type="Ensembl" id="ENSCMMT00000022273.1">
    <property type="protein sequence ID" value="ENSCMMP00000020297.1"/>
    <property type="gene ID" value="ENSCMMG00000012786.1"/>
</dbReference>
<reference evidence="2" key="3">
    <citation type="submission" date="2025-09" db="UniProtKB">
        <authorList>
            <consortium name="Ensembl"/>
        </authorList>
    </citation>
    <scope>IDENTIFICATION</scope>
</reference>
<feature type="compositionally biased region" description="Polar residues" evidence="1">
    <location>
        <begin position="70"/>
        <end position="80"/>
    </location>
</feature>
<feature type="region of interest" description="Disordered" evidence="1">
    <location>
        <begin position="58"/>
        <end position="80"/>
    </location>
</feature>
<reference evidence="2" key="1">
    <citation type="submission" date="2018-09" db="EMBL/GenBank/DDBJ databases">
        <title>Common duck and Muscovy duck high density SNP chip.</title>
        <authorList>
            <person name="Vignal A."/>
            <person name="Thebault N."/>
            <person name="Warren W.C."/>
        </authorList>
    </citation>
    <scope>NUCLEOTIDE SEQUENCE [LARGE SCALE GENOMIC DNA]</scope>
</reference>
<accession>A0A8C3CGC0</accession>
<dbReference type="AlphaFoldDB" id="A0A8C3CGC0"/>
<keyword evidence="3" id="KW-1185">Reference proteome</keyword>